<dbReference type="EMBL" id="CAKOGL010000025">
    <property type="protein sequence ID" value="CAH2102213.1"/>
    <property type="molecule type" value="Genomic_DNA"/>
</dbReference>
<evidence type="ECO:0000313" key="1">
    <source>
        <dbReference type="EMBL" id="CAH2102213.1"/>
    </source>
</evidence>
<comment type="caution">
    <text evidence="1">The sequence shown here is derived from an EMBL/GenBank/DDBJ whole genome shotgun (WGS) entry which is preliminary data.</text>
</comment>
<gene>
    <name evidence="1" type="ORF">EEDITHA_LOCUS16878</name>
</gene>
<protein>
    <submittedName>
        <fullName evidence="1">Uncharacterized protein</fullName>
    </submittedName>
</protein>
<organism evidence="1 2">
    <name type="scientific">Euphydryas editha</name>
    <name type="common">Edith's checkerspot</name>
    <dbReference type="NCBI Taxonomy" id="104508"/>
    <lineage>
        <taxon>Eukaryota</taxon>
        <taxon>Metazoa</taxon>
        <taxon>Ecdysozoa</taxon>
        <taxon>Arthropoda</taxon>
        <taxon>Hexapoda</taxon>
        <taxon>Insecta</taxon>
        <taxon>Pterygota</taxon>
        <taxon>Neoptera</taxon>
        <taxon>Endopterygota</taxon>
        <taxon>Lepidoptera</taxon>
        <taxon>Glossata</taxon>
        <taxon>Ditrysia</taxon>
        <taxon>Papilionoidea</taxon>
        <taxon>Nymphalidae</taxon>
        <taxon>Nymphalinae</taxon>
        <taxon>Euphydryas</taxon>
    </lineage>
</organism>
<dbReference type="AlphaFoldDB" id="A0AAU9UW34"/>
<sequence>MKKVASPLCSECRMVEDVYHIMLECVRNEDIRSQIVRKIEDFMNTGTCNRILAYPLSEEAKEVYKMVGIALSPRNVIYN</sequence>
<evidence type="ECO:0000313" key="2">
    <source>
        <dbReference type="Proteomes" id="UP001153954"/>
    </source>
</evidence>
<accession>A0AAU9UW34</accession>
<reference evidence="1" key="1">
    <citation type="submission" date="2022-03" db="EMBL/GenBank/DDBJ databases">
        <authorList>
            <person name="Tunstrom K."/>
        </authorList>
    </citation>
    <scope>NUCLEOTIDE SEQUENCE</scope>
</reference>
<keyword evidence="2" id="KW-1185">Reference proteome</keyword>
<dbReference type="Proteomes" id="UP001153954">
    <property type="component" value="Unassembled WGS sequence"/>
</dbReference>
<proteinExistence type="predicted"/>
<name>A0AAU9UW34_EUPED</name>